<dbReference type="Proteomes" id="UP000184444">
    <property type="component" value="Unassembled WGS sequence"/>
</dbReference>
<dbReference type="InterPro" id="IPR006076">
    <property type="entry name" value="FAD-dep_OxRdtase"/>
</dbReference>
<reference evidence="5" key="1">
    <citation type="submission" date="2016-11" db="EMBL/GenBank/DDBJ databases">
        <authorList>
            <person name="Varghese N."/>
            <person name="Submissions S."/>
        </authorList>
    </citation>
    <scope>NUCLEOTIDE SEQUENCE [LARGE SCALE GENOMIC DNA]</scope>
    <source>
        <strain evidence="5">DSM 6637</strain>
    </source>
</reference>
<dbReference type="AlphaFoldDB" id="A0A1M7FHM0"/>
<name>A0A1M7FHM0_9RHOB</name>
<evidence type="ECO:0000259" key="3">
    <source>
        <dbReference type="Pfam" id="PF01266"/>
    </source>
</evidence>
<keyword evidence="5" id="KW-1185">Reference proteome</keyword>
<dbReference type="PANTHER" id="PTHR13847">
    <property type="entry name" value="SARCOSINE DEHYDROGENASE-RELATED"/>
    <property type="match status" value="1"/>
</dbReference>
<organism evidence="4 5">
    <name type="scientific">Paracoccus solventivorans</name>
    <dbReference type="NCBI Taxonomy" id="53463"/>
    <lineage>
        <taxon>Bacteria</taxon>
        <taxon>Pseudomonadati</taxon>
        <taxon>Pseudomonadota</taxon>
        <taxon>Alphaproteobacteria</taxon>
        <taxon>Rhodobacterales</taxon>
        <taxon>Paracoccaceae</taxon>
        <taxon>Paracoccus</taxon>
    </lineage>
</organism>
<evidence type="ECO:0000256" key="1">
    <source>
        <dbReference type="ARBA" id="ARBA00023002"/>
    </source>
</evidence>
<dbReference type="GO" id="GO:0005737">
    <property type="term" value="C:cytoplasm"/>
    <property type="evidence" value="ECO:0007669"/>
    <property type="project" value="TreeGrafter"/>
</dbReference>
<dbReference type="InterPro" id="IPR036188">
    <property type="entry name" value="FAD/NAD-bd_sf"/>
</dbReference>
<dbReference type="Pfam" id="PF01266">
    <property type="entry name" value="DAO"/>
    <property type="match status" value="1"/>
</dbReference>
<dbReference type="STRING" id="53463.SAMN05444389_10346"/>
<evidence type="ECO:0000313" key="4">
    <source>
        <dbReference type="EMBL" id="SHM03199.1"/>
    </source>
</evidence>
<evidence type="ECO:0000256" key="2">
    <source>
        <dbReference type="SAM" id="MobiDB-lite"/>
    </source>
</evidence>
<sequence length="441" mass="47177">MLNDPRSHGLWGKTAPAPPPTHALEGEVMTDVAIIGGGYTGLSTALHLAECGIGCIVVEAQQIGFGGSGRNVGLVNAGMWVMPEELIATLGPDHGSRLLELLGNGPAQVWDITRRYGIDCEATPVGTLHAGVGRKGFGELAERARQWQKLGAPVELLGKAEAARMLGTHAFEGALLDRRAGTIQPLAYARGLARAAIGKGAAIHTDTPALALERSGKGWLVRTPKGTVRAGRVVVATDMYTRFVMAEIARQQVVLPYFNMATTPLPEDVAQTIVPGRQGVWDTKEVLLSYRFDRMNRLIFGSVGALKNGGAAVHRAWARTALRRLYPQIGPVDFEQEWFGSIGMTSDNLPRFHRLEDGVFAFCGYNGRGIAPGTVFGQCMAALLAGEIAESDLPLPVTRPAPAAWRGLQQLFYETGAQAVHLAETGRDTFLKSVPFSKGAP</sequence>
<protein>
    <submittedName>
        <fullName evidence="4">Glycine/D-amino acid oxidase</fullName>
    </submittedName>
</protein>
<gene>
    <name evidence="4" type="ORF">SAMN05444389_10346</name>
</gene>
<dbReference type="PRINTS" id="PR00411">
    <property type="entry name" value="PNDRDTASEI"/>
</dbReference>
<dbReference type="Gene3D" id="3.50.50.60">
    <property type="entry name" value="FAD/NAD(P)-binding domain"/>
    <property type="match status" value="1"/>
</dbReference>
<accession>A0A1M7FHM0</accession>
<dbReference type="Gene3D" id="3.30.9.10">
    <property type="entry name" value="D-Amino Acid Oxidase, subunit A, domain 2"/>
    <property type="match status" value="1"/>
</dbReference>
<dbReference type="PANTHER" id="PTHR13847:SF275">
    <property type="entry name" value="GAMMA-GLUTAMYLPUTRESCINE OXIDOREDUCTASE"/>
    <property type="match status" value="1"/>
</dbReference>
<keyword evidence="1" id="KW-0560">Oxidoreductase</keyword>
<feature type="domain" description="FAD dependent oxidoreductase" evidence="3">
    <location>
        <begin position="31"/>
        <end position="383"/>
    </location>
</feature>
<feature type="region of interest" description="Disordered" evidence="2">
    <location>
        <begin position="1"/>
        <end position="23"/>
    </location>
</feature>
<dbReference type="OrthoDB" id="9806601at2"/>
<dbReference type="SUPFAM" id="SSF51905">
    <property type="entry name" value="FAD/NAD(P)-binding domain"/>
    <property type="match status" value="1"/>
</dbReference>
<evidence type="ECO:0000313" key="5">
    <source>
        <dbReference type="Proteomes" id="UP000184444"/>
    </source>
</evidence>
<dbReference type="GO" id="GO:0016491">
    <property type="term" value="F:oxidoreductase activity"/>
    <property type="evidence" value="ECO:0007669"/>
    <property type="project" value="UniProtKB-KW"/>
</dbReference>
<dbReference type="EMBL" id="FRCK01000003">
    <property type="protein sequence ID" value="SHM03199.1"/>
    <property type="molecule type" value="Genomic_DNA"/>
</dbReference>
<proteinExistence type="predicted"/>